<proteinExistence type="predicted"/>
<protein>
    <submittedName>
        <fullName evidence="2">DUF4097 family beta strand repeat protein</fullName>
    </submittedName>
</protein>
<evidence type="ECO:0000313" key="2">
    <source>
        <dbReference type="EMBL" id="HIR59057.1"/>
    </source>
</evidence>
<dbReference type="AlphaFoldDB" id="A0A9D1DU89"/>
<gene>
    <name evidence="2" type="ORF">IAB38_03310</name>
</gene>
<dbReference type="Proteomes" id="UP000824232">
    <property type="component" value="Unassembled WGS sequence"/>
</dbReference>
<organism evidence="2 3">
    <name type="scientific">Candidatus Onthousia excrementipullorum</name>
    <dbReference type="NCBI Taxonomy" id="2840884"/>
    <lineage>
        <taxon>Bacteria</taxon>
        <taxon>Bacillati</taxon>
        <taxon>Bacillota</taxon>
        <taxon>Bacilli</taxon>
        <taxon>Candidatus Onthousia</taxon>
    </lineage>
</organism>
<reference evidence="2" key="1">
    <citation type="submission" date="2020-10" db="EMBL/GenBank/DDBJ databases">
        <authorList>
            <person name="Gilroy R."/>
        </authorList>
    </citation>
    <scope>NUCLEOTIDE SEQUENCE</scope>
    <source>
        <strain evidence="2">CHK184-20233</strain>
    </source>
</reference>
<dbReference type="InterPro" id="IPR025164">
    <property type="entry name" value="Toastrack_DUF4097"/>
</dbReference>
<accession>A0A9D1DU89</accession>
<sequence length="249" mass="27801">MEEVIIDANNNSLNIYQDIFGDNNKIRIRTSYGAKRTQKNPKKINIKTNSEMFIPLLPYKLKIQSKSGLVMLKNIILEQLELESDSGNTIIENAIIKNLSITSVHGNVSLANTMISDATIMNTNGNIDIMNSIIRSQELSNVNGQINLSGLGNVVSYINNVNGKIEGKNVGIKELDTKSLNSYFNFRNLTCDLCYAESKNSSLLSFHDSKDTYEVIHEQKPDILSVTSSDENKQLVLLRNGKITIKSKK</sequence>
<name>A0A9D1DU89_9FIRM</name>
<dbReference type="Pfam" id="PF13349">
    <property type="entry name" value="DUF4097"/>
    <property type="match status" value="1"/>
</dbReference>
<feature type="domain" description="DUF4097" evidence="1">
    <location>
        <begin position="43"/>
        <end position="150"/>
    </location>
</feature>
<evidence type="ECO:0000259" key="1">
    <source>
        <dbReference type="Pfam" id="PF13349"/>
    </source>
</evidence>
<comment type="caution">
    <text evidence="2">The sequence shown here is derived from an EMBL/GenBank/DDBJ whole genome shotgun (WGS) entry which is preliminary data.</text>
</comment>
<dbReference type="EMBL" id="DVHC01000034">
    <property type="protein sequence ID" value="HIR59057.1"/>
    <property type="molecule type" value="Genomic_DNA"/>
</dbReference>
<evidence type="ECO:0000313" key="3">
    <source>
        <dbReference type="Proteomes" id="UP000824232"/>
    </source>
</evidence>
<reference evidence="2" key="2">
    <citation type="journal article" date="2021" name="PeerJ">
        <title>Extensive microbial diversity within the chicken gut microbiome revealed by metagenomics and culture.</title>
        <authorList>
            <person name="Gilroy R."/>
            <person name="Ravi A."/>
            <person name="Getino M."/>
            <person name="Pursley I."/>
            <person name="Horton D.L."/>
            <person name="Alikhan N.F."/>
            <person name="Baker D."/>
            <person name="Gharbi K."/>
            <person name="Hall N."/>
            <person name="Watson M."/>
            <person name="Adriaenssens E.M."/>
            <person name="Foster-Nyarko E."/>
            <person name="Jarju S."/>
            <person name="Secka A."/>
            <person name="Antonio M."/>
            <person name="Oren A."/>
            <person name="Chaudhuri R.R."/>
            <person name="La Ragione R."/>
            <person name="Hildebrand F."/>
            <person name="Pallen M.J."/>
        </authorList>
    </citation>
    <scope>NUCLEOTIDE SEQUENCE</scope>
    <source>
        <strain evidence="2">CHK184-20233</strain>
    </source>
</reference>